<evidence type="ECO:0000313" key="2">
    <source>
        <dbReference type="Proteomes" id="UP000248057"/>
    </source>
</evidence>
<dbReference type="RefSeq" id="WP_110322353.1">
    <property type="nucleotide sequence ID" value="NZ_QJKD01000003.1"/>
</dbReference>
<accession>A0A2V3YMV7</accession>
<proteinExistence type="predicted"/>
<dbReference type="Proteomes" id="UP000248057">
    <property type="component" value="Unassembled WGS sequence"/>
</dbReference>
<reference evidence="1 2" key="1">
    <citation type="submission" date="2018-05" db="EMBL/GenBank/DDBJ databases">
        <title>Genomic Encyclopedia of Type Strains, Phase IV (KMG-IV): sequencing the most valuable type-strain genomes for metagenomic binning, comparative biology and taxonomic classification.</title>
        <authorList>
            <person name="Goeker M."/>
        </authorList>
    </citation>
    <scope>NUCLEOTIDE SEQUENCE [LARGE SCALE GENOMIC DNA]</scope>
    <source>
        <strain evidence="1 2">DSM 24995</strain>
    </source>
</reference>
<dbReference type="EMBL" id="QJKD01000003">
    <property type="protein sequence ID" value="PXX55273.1"/>
    <property type="molecule type" value="Genomic_DNA"/>
</dbReference>
<dbReference type="AlphaFoldDB" id="A0A2V3YMV7"/>
<organism evidence="1 2">
    <name type="scientific">Hungatella effluvii</name>
    <dbReference type="NCBI Taxonomy" id="1096246"/>
    <lineage>
        <taxon>Bacteria</taxon>
        <taxon>Bacillati</taxon>
        <taxon>Bacillota</taxon>
        <taxon>Clostridia</taxon>
        <taxon>Lachnospirales</taxon>
        <taxon>Lachnospiraceae</taxon>
        <taxon>Hungatella</taxon>
    </lineage>
</organism>
<keyword evidence="2" id="KW-1185">Reference proteome</keyword>
<evidence type="ECO:0000313" key="1">
    <source>
        <dbReference type="EMBL" id="PXX55273.1"/>
    </source>
</evidence>
<sequence length="86" mass="9921">MIKQPAYGSRNVNDYFYESERKRIAKMNKVIGNIELTKGEEQTFIWLAGWEESTVDHILSVIEKAARKRAYGVGGYAHNEKEKAEQ</sequence>
<name>A0A2V3YMV7_9FIRM</name>
<dbReference type="GeneID" id="86060831"/>
<comment type="caution">
    <text evidence="1">The sequence shown here is derived from an EMBL/GenBank/DDBJ whole genome shotgun (WGS) entry which is preliminary data.</text>
</comment>
<protein>
    <submittedName>
        <fullName evidence="1">Uncharacterized protein</fullName>
    </submittedName>
</protein>
<gene>
    <name evidence="1" type="ORF">DFR60_103330</name>
</gene>